<dbReference type="EMBL" id="CAUOFW020006591">
    <property type="protein sequence ID" value="CAK9175326.1"/>
    <property type="molecule type" value="Genomic_DNA"/>
</dbReference>
<keyword evidence="3" id="KW-0547">Nucleotide-binding</keyword>
<dbReference type="GO" id="GO:0003724">
    <property type="term" value="F:RNA helicase activity"/>
    <property type="evidence" value="ECO:0007669"/>
    <property type="project" value="UniProtKB-EC"/>
</dbReference>
<keyword evidence="3" id="KW-0347">Helicase</keyword>
<evidence type="ECO:0000313" key="6">
    <source>
        <dbReference type="EMBL" id="CAK9175326.1"/>
    </source>
</evidence>
<name>A0ABC8U0N4_9AQUA</name>
<gene>
    <name evidence="6" type="ORF">ILEXP_LOCUS45121</name>
</gene>
<dbReference type="Gene3D" id="3.40.50.300">
    <property type="entry name" value="P-loop containing nucleotide triphosphate hydrolases"/>
    <property type="match status" value="1"/>
</dbReference>
<evidence type="ECO:0000256" key="2">
    <source>
        <dbReference type="ARBA" id="ARBA00022801"/>
    </source>
</evidence>
<sequence length="83" mass="9069">MSYSSYSTPFASSSSSSSSSSLKFASLPVTGLRDKIVEKIQENRVTLIVGETGCGKSSQVPQFILEENMEPILWFSLIVLIHP</sequence>
<protein>
    <recommendedName>
        <fullName evidence="1">RNA helicase</fullName>
        <ecNumber evidence="1">3.6.4.13</ecNumber>
    </recommendedName>
</protein>
<dbReference type="Proteomes" id="UP001642360">
    <property type="component" value="Unassembled WGS sequence"/>
</dbReference>
<keyword evidence="7" id="KW-1185">Reference proteome</keyword>
<evidence type="ECO:0000313" key="7">
    <source>
        <dbReference type="Proteomes" id="UP001642360"/>
    </source>
</evidence>
<comment type="catalytic activity">
    <reaction evidence="4">
        <text>ATP + H2O = ADP + phosphate + H(+)</text>
        <dbReference type="Rhea" id="RHEA:13065"/>
        <dbReference type="ChEBI" id="CHEBI:15377"/>
        <dbReference type="ChEBI" id="CHEBI:15378"/>
        <dbReference type="ChEBI" id="CHEBI:30616"/>
        <dbReference type="ChEBI" id="CHEBI:43474"/>
        <dbReference type="ChEBI" id="CHEBI:456216"/>
        <dbReference type="EC" id="3.6.4.13"/>
    </reaction>
</comment>
<accession>A0ABC8U0N4</accession>
<evidence type="ECO:0000256" key="4">
    <source>
        <dbReference type="ARBA" id="ARBA00047984"/>
    </source>
</evidence>
<dbReference type="PANTHER" id="PTHR18934">
    <property type="entry name" value="ATP-DEPENDENT RNA HELICASE"/>
    <property type="match status" value="1"/>
</dbReference>
<feature type="region of interest" description="Disordered" evidence="5">
    <location>
        <begin position="1"/>
        <end position="22"/>
    </location>
</feature>
<keyword evidence="3" id="KW-0067">ATP-binding</keyword>
<keyword evidence="2" id="KW-0378">Hydrolase</keyword>
<dbReference type="SUPFAM" id="SSF52540">
    <property type="entry name" value="P-loop containing nucleoside triphosphate hydrolases"/>
    <property type="match status" value="1"/>
</dbReference>
<proteinExistence type="predicted"/>
<evidence type="ECO:0000256" key="1">
    <source>
        <dbReference type="ARBA" id="ARBA00012552"/>
    </source>
</evidence>
<dbReference type="GO" id="GO:0016787">
    <property type="term" value="F:hydrolase activity"/>
    <property type="evidence" value="ECO:0007669"/>
    <property type="project" value="UniProtKB-KW"/>
</dbReference>
<comment type="caution">
    <text evidence="6">The sequence shown here is derived from an EMBL/GenBank/DDBJ whole genome shotgun (WGS) entry which is preliminary data.</text>
</comment>
<evidence type="ECO:0000256" key="3">
    <source>
        <dbReference type="ARBA" id="ARBA00022806"/>
    </source>
</evidence>
<dbReference type="PANTHER" id="PTHR18934:SF221">
    <property type="entry name" value="ATP-DEPENDENT RNA HELICASE DHX34-RELATED"/>
    <property type="match status" value="1"/>
</dbReference>
<dbReference type="InterPro" id="IPR027417">
    <property type="entry name" value="P-loop_NTPase"/>
</dbReference>
<evidence type="ECO:0000256" key="5">
    <source>
        <dbReference type="SAM" id="MobiDB-lite"/>
    </source>
</evidence>
<dbReference type="EC" id="3.6.4.13" evidence="1"/>
<dbReference type="AlphaFoldDB" id="A0ABC8U0N4"/>
<organism evidence="6 7">
    <name type="scientific">Ilex paraguariensis</name>
    <name type="common">yerba mate</name>
    <dbReference type="NCBI Taxonomy" id="185542"/>
    <lineage>
        <taxon>Eukaryota</taxon>
        <taxon>Viridiplantae</taxon>
        <taxon>Streptophyta</taxon>
        <taxon>Embryophyta</taxon>
        <taxon>Tracheophyta</taxon>
        <taxon>Spermatophyta</taxon>
        <taxon>Magnoliopsida</taxon>
        <taxon>eudicotyledons</taxon>
        <taxon>Gunneridae</taxon>
        <taxon>Pentapetalae</taxon>
        <taxon>asterids</taxon>
        <taxon>campanulids</taxon>
        <taxon>Aquifoliales</taxon>
        <taxon>Aquifoliaceae</taxon>
        <taxon>Ilex</taxon>
    </lineage>
</organism>
<reference evidence="6 7" key="1">
    <citation type="submission" date="2024-02" db="EMBL/GenBank/DDBJ databases">
        <authorList>
            <person name="Vignale AGUSTIN F."/>
            <person name="Sosa J E."/>
            <person name="Modenutti C."/>
        </authorList>
    </citation>
    <scope>NUCLEOTIDE SEQUENCE [LARGE SCALE GENOMIC DNA]</scope>
</reference>